<sequence>MIDIAKKTVKLSGGASVNYERAVVSPGIDFKYDALPGITESDTGMIPHAWKAGEQTWLLQNQLKVMPDGGTFLLVSPPDPFRCPPGPYERASMVAWYLKQNKPKSKIIILDQKDKFSKQALFMDGWAAEYGEMIEWRGKGAGGTISAIDVKNKTVETELGEEKGDRAGKIAVQSGLANAAGWCPVNPLTFKSAQAKDIYVIGDAAVASEMPKSGFSANSQGKIVAAGIVRELAGKEPIPAKLANTCYSLIAPDYGISVAAVYEPNEKNVAAVKDSGGLSPKTADRSVRKQEAVYAEAWYQAITKDMFS</sequence>
<reference evidence="3" key="1">
    <citation type="journal article" date="2021" name="Genome Biol. Evol.">
        <title>A High-Quality Reference Genome for a Parasitic Bivalve with Doubly Uniparental Inheritance (Bivalvia: Unionida).</title>
        <authorList>
            <person name="Smith C.H."/>
        </authorList>
    </citation>
    <scope>NUCLEOTIDE SEQUENCE</scope>
    <source>
        <strain evidence="3">CHS0354</strain>
    </source>
</reference>
<evidence type="ECO:0000259" key="1">
    <source>
        <dbReference type="Pfam" id="PF09242"/>
    </source>
</evidence>
<evidence type="ECO:0000313" key="3">
    <source>
        <dbReference type="EMBL" id="KAK3604258.1"/>
    </source>
</evidence>
<gene>
    <name evidence="3" type="ORF">CHS0354_002066</name>
</gene>
<dbReference type="InterPro" id="IPR036188">
    <property type="entry name" value="FAD/NAD-bd_sf"/>
</dbReference>
<keyword evidence="4" id="KW-1185">Reference proteome</keyword>
<dbReference type="InterPro" id="IPR049386">
    <property type="entry name" value="FCSD_central"/>
</dbReference>
<dbReference type="Pfam" id="PF21706">
    <property type="entry name" value="FCSD_central"/>
    <property type="match status" value="1"/>
</dbReference>
<evidence type="ECO:0000259" key="2">
    <source>
        <dbReference type="Pfam" id="PF21706"/>
    </source>
</evidence>
<protein>
    <submittedName>
        <fullName evidence="3">Uncharacterized protein</fullName>
    </submittedName>
</protein>
<dbReference type="InterPro" id="IPR037092">
    <property type="entry name" value="FlavoCytC_S_DH_flav-bd_sf"/>
</dbReference>
<reference evidence="3" key="3">
    <citation type="submission" date="2023-05" db="EMBL/GenBank/DDBJ databases">
        <authorList>
            <person name="Smith C.H."/>
        </authorList>
    </citation>
    <scope>NUCLEOTIDE SEQUENCE</scope>
    <source>
        <strain evidence="3">CHS0354</strain>
        <tissue evidence="3">Mantle</tissue>
    </source>
</reference>
<feature type="domain" description="Sulfide dehydrogenase [flavocytochrome c] flavoprotein chain central" evidence="2">
    <location>
        <begin position="56"/>
        <end position="163"/>
    </location>
</feature>
<dbReference type="Pfam" id="PF09242">
    <property type="entry name" value="FCSD-flav_bind"/>
    <property type="match status" value="1"/>
</dbReference>
<dbReference type="InterPro" id="IPR016156">
    <property type="entry name" value="FAD/NAD-linked_Rdtase_dimer_sf"/>
</dbReference>
<reference evidence="3" key="2">
    <citation type="journal article" date="2021" name="Genome Biol. Evol.">
        <title>Developing a high-quality reference genome for a parasitic bivalve with doubly uniparental inheritance (Bivalvia: Unionida).</title>
        <authorList>
            <person name="Smith C.H."/>
        </authorList>
    </citation>
    <scope>NUCLEOTIDE SEQUENCE</scope>
    <source>
        <strain evidence="3">CHS0354</strain>
        <tissue evidence="3">Mantle</tissue>
    </source>
</reference>
<dbReference type="Gene3D" id="3.50.50.60">
    <property type="entry name" value="FAD/NAD(P)-binding domain"/>
    <property type="match status" value="2"/>
</dbReference>
<dbReference type="GO" id="GO:0050660">
    <property type="term" value="F:flavin adenine dinucleotide binding"/>
    <property type="evidence" value="ECO:0007669"/>
    <property type="project" value="InterPro"/>
</dbReference>
<dbReference type="PANTHER" id="PTHR43755">
    <property type="match status" value="1"/>
</dbReference>
<proteinExistence type="predicted"/>
<accession>A0AAE0W6T5</accession>
<dbReference type="Gene3D" id="3.90.760.10">
    <property type="entry name" value="Flavocytochrome c sulphide dehydrogenase, flavin-binding domain"/>
    <property type="match status" value="1"/>
</dbReference>
<organism evidence="3 4">
    <name type="scientific">Potamilus streckersoni</name>
    <dbReference type="NCBI Taxonomy" id="2493646"/>
    <lineage>
        <taxon>Eukaryota</taxon>
        <taxon>Metazoa</taxon>
        <taxon>Spiralia</taxon>
        <taxon>Lophotrochozoa</taxon>
        <taxon>Mollusca</taxon>
        <taxon>Bivalvia</taxon>
        <taxon>Autobranchia</taxon>
        <taxon>Heteroconchia</taxon>
        <taxon>Palaeoheterodonta</taxon>
        <taxon>Unionida</taxon>
        <taxon>Unionoidea</taxon>
        <taxon>Unionidae</taxon>
        <taxon>Ambleminae</taxon>
        <taxon>Lampsilini</taxon>
        <taxon>Potamilus</taxon>
    </lineage>
</organism>
<dbReference type="SUPFAM" id="SSF51905">
    <property type="entry name" value="FAD/NAD(P)-binding domain"/>
    <property type="match status" value="1"/>
</dbReference>
<name>A0AAE0W6T5_9BIVA</name>
<comment type="caution">
    <text evidence="3">The sequence shown here is derived from an EMBL/GenBank/DDBJ whole genome shotgun (WGS) entry which is preliminary data.</text>
</comment>
<feature type="domain" description="Flavocytochrome c sulphide dehydrogenase flavin-binding" evidence="1">
    <location>
        <begin position="240"/>
        <end position="307"/>
    </location>
</feature>
<dbReference type="PANTHER" id="PTHR43755:SF1">
    <property type="entry name" value="FAD-DEPENDENT PYRIDINE NUCLEOTIDE-DISULPHIDE OXIDOREDUCTASE"/>
    <property type="match status" value="1"/>
</dbReference>
<dbReference type="EMBL" id="JAEAOA010000186">
    <property type="protein sequence ID" value="KAK3604258.1"/>
    <property type="molecule type" value="Genomic_DNA"/>
</dbReference>
<dbReference type="InterPro" id="IPR052541">
    <property type="entry name" value="SQRD"/>
</dbReference>
<dbReference type="AlphaFoldDB" id="A0AAE0W6T5"/>
<dbReference type="InterPro" id="IPR015323">
    <property type="entry name" value="FlavoCytC_S_DH_flav-bd"/>
</dbReference>
<dbReference type="GO" id="GO:0016491">
    <property type="term" value="F:oxidoreductase activity"/>
    <property type="evidence" value="ECO:0007669"/>
    <property type="project" value="InterPro"/>
</dbReference>
<evidence type="ECO:0000313" key="4">
    <source>
        <dbReference type="Proteomes" id="UP001195483"/>
    </source>
</evidence>
<dbReference type="SUPFAM" id="SSF55424">
    <property type="entry name" value="FAD/NAD-linked reductases, dimerisation (C-terminal) domain"/>
    <property type="match status" value="1"/>
</dbReference>
<dbReference type="Proteomes" id="UP001195483">
    <property type="component" value="Unassembled WGS sequence"/>
</dbReference>